<dbReference type="AlphaFoldDB" id="A0A9Q0NR76"/>
<feature type="region of interest" description="Disordered" evidence="1">
    <location>
        <begin position="458"/>
        <end position="612"/>
    </location>
</feature>
<feature type="compositionally biased region" description="Polar residues" evidence="1">
    <location>
        <begin position="516"/>
        <end position="537"/>
    </location>
</feature>
<protein>
    <submittedName>
        <fullName evidence="2">Uncharacterized protein</fullName>
    </submittedName>
</protein>
<comment type="caution">
    <text evidence="2">The sequence shown here is derived from an EMBL/GenBank/DDBJ whole genome shotgun (WGS) entry which is preliminary data.</text>
</comment>
<feature type="compositionally biased region" description="Low complexity" evidence="1">
    <location>
        <begin position="462"/>
        <end position="475"/>
    </location>
</feature>
<proteinExistence type="predicted"/>
<organism evidence="2 3">
    <name type="scientific">Salix viminalis</name>
    <name type="common">Common osier</name>
    <name type="synonym">Basket willow</name>
    <dbReference type="NCBI Taxonomy" id="40686"/>
    <lineage>
        <taxon>Eukaryota</taxon>
        <taxon>Viridiplantae</taxon>
        <taxon>Streptophyta</taxon>
        <taxon>Embryophyta</taxon>
        <taxon>Tracheophyta</taxon>
        <taxon>Spermatophyta</taxon>
        <taxon>Magnoliopsida</taxon>
        <taxon>eudicotyledons</taxon>
        <taxon>Gunneridae</taxon>
        <taxon>Pentapetalae</taxon>
        <taxon>rosids</taxon>
        <taxon>fabids</taxon>
        <taxon>Malpighiales</taxon>
        <taxon>Salicaceae</taxon>
        <taxon>Saliceae</taxon>
        <taxon>Salix</taxon>
    </lineage>
</organism>
<keyword evidence="3" id="KW-1185">Reference proteome</keyword>
<gene>
    <name evidence="2" type="ORF">OIU85_010719</name>
</gene>
<feature type="compositionally biased region" description="Polar residues" evidence="1">
    <location>
        <begin position="557"/>
        <end position="574"/>
    </location>
</feature>
<reference evidence="2" key="1">
    <citation type="submission" date="2022-11" db="EMBL/GenBank/DDBJ databases">
        <authorList>
            <person name="Hyden B.L."/>
            <person name="Feng K."/>
            <person name="Yates T."/>
            <person name="Jawdy S."/>
            <person name="Smart L.B."/>
            <person name="Muchero W."/>
        </authorList>
    </citation>
    <scope>NUCLEOTIDE SEQUENCE</scope>
    <source>
        <tissue evidence="2">Shoot tip</tissue>
    </source>
</reference>
<reference evidence="2" key="2">
    <citation type="journal article" date="2023" name="Int. J. Mol. Sci.">
        <title>De Novo Assembly and Annotation of 11 Diverse Shrub Willow (Salix) Genomes Reveals Novel Gene Organization in Sex-Linked Regions.</title>
        <authorList>
            <person name="Hyden B."/>
            <person name="Feng K."/>
            <person name="Yates T.B."/>
            <person name="Jawdy S."/>
            <person name="Cereghino C."/>
            <person name="Smart L.B."/>
            <person name="Muchero W."/>
        </authorList>
    </citation>
    <scope>NUCLEOTIDE SEQUENCE [LARGE SCALE GENOMIC DNA]</scope>
    <source>
        <tissue evidence="2">Shoot tip</tissue>
    </source>
</reference>
<evidence type="ECO:0000256" key="1">
    <source>
        <dbReference type="SAM" id="MobiDB-lite"/>
    </source>
</evidence>
<feature type="compositionally biased region" description="Basic and acidic residues" evidence="1">
    <location>
        <begin position="542"/>
        <end position="551"/>
    </location>
</feature>
<evidence type="ECO:0000313" key="3">
    <source>
        <dbReference type="Proteomes" id="UP001151529"/>
    </source>
</evidence>
<evidence type="ECO:0000313" key="2">
    <source>
        <dbReference type="EMBL" id="KAJ6674466.1"/>
    </source>
</evidence>
<sequence length="734" mass="81942">MITQFLESHGFLDYLERGIDSDGNNNNLLDKLQDTVGRGQNPISILPTAVAETEITTILDPYVGILGKFEDQVLNILMIGFPQTSGKKNKKRRRNKLLQQQEELLDYIKHGPSSPSVQVGKDSLSPMERAAERECIVLDIKVKLQGLWFRLLKLGVTDDPLSSFEYGTIVSLIESDAEGIDGSRFVECIKEHSILRFREKSHGFLDYLERGIDSDGNNNNLLDKLQDTIGRGQNPISILPTAVAESEITTISDPYVGILGKFEVSILLIMFPSNIRSEEQEEKRKEILAAARGAFGYIKHAPSLIPNCTIPNFAHILTSSPSVQVGKDSLRPMQRPKRSAWFWTLKLSCRTENRPVPAQSWADRVRVSDATTRYKLQQLERQPTGTRLVITEDTLLDNSEQWMRSMVGFFPGYKMPFHAAKSIARRAWSAHGLEQSIGWSKIRSLTLPYLAAPRTPQTTYFQKQTSKQQPSQSKPIAHNGQPDPGTNKEPLVTPAPNQRKKPHNQTHLPEAEPATKQLQTKPITDTGSSQAGMTTTTARHKAREEATRSDEGGQTVGKITTNPIVQSIDSSQSRVLDRRGDDLTETASSSKLLISDDDPPHPSTIRKKGGKKKKGFLESHGFLDYLERGIDSDGNNNNLLDKLQDTIGKGQNPISILPTAVAETEITTISDPYVGILGFPQTSGQKNKKRRGNKFLQQQEELLDTLSMLLVHLLCKWAKTLLVPMQRLSKFFIP</sequence>
<accession>A0A9Q0NR76</accession>
<name>A0A9Q0NR76_SALVM</name>
<dbReference type="Proteomes" id="UP001151529">
    <property type="component" value="Chromosome 14"/>
</dbReference>
<dbReference type="EMBL" id="JAPFFL010000016">
    <property type="protein sequence ID" value="KAJ6674466.1"/>
    <property type="molecule type" value="Genomic_DNA"/>
</dbReference>